<dbReference type="OrthoDB" id="72963at2"/>
<dbReference type="STRING" id="295068.MAQ5080_02968"/>
<keyword evidence="3" id="KW-1185">Reference proteome</keyword>
<feature type="transmembrane region" description="Helical" evidence="1">
    <location>
        <begin position="111"/>
        <end position="131"/>
    </location>
</feature>
<sequence>MSSIYRKWLCISFLLSVVFSGFTLIAAIWLNRQFALFTELEPISLWLLSIFLVSQNLIVLPWLYWLDKRKAIKRNKERIPERILHLGALLGGGLGALYGQRRYRHKTQKPLFQLSAWVGIILIAGMLYQSWANPF</sequence>
<dbReference type="AlphaFoldDB" id="A0A1A8TLJ0"/>
<keyword evidence="1" id="KW-1133">Transmembrane helix</keyword>
<keyword evidence="1" id="KW-0472">Membrane</keyword>
<feature type="transmembrane region" description="Helical" evidence="1">
    <location>
        <begin position="43"/>
        <end position="66"/>
    </location>
</feature>
<proteinExistence type="predicted"/>
<evidence type="ECO:0000256" key="1">
    <source>
        <dbReference type="SAM" id="Phobius"/>
    </source>
</evidence>
<dbReference type="InterPro" id="IPR010718">
    <property type="entry name" value="DUF1294"/>
</dbReference>
<organism evidence="2 3">
    <name type="scientific">Marinomonas aquimarina</name>
    <dbReference type="NCBI Taxonomy" id="295068"/>
    <lineage>
        <taxon>Bacteria</taxon>
        <taxon>Pseudomonadati</taxon>
        <taxon>Pseudomonadota</taxon>
        <taxon>Gammaproteobacteria</taxon>
        <taxon>Oceanospirillales</taxon>
        <taxon>Oceanospirillaceae</taxon>
        <taxon>Marinomonas</taxon>
    </lineage>
</organism>
<dbReference type="RefSeq" id="WP_082861124.1">
    <property type="nucleotide sequence ID" value="NZ_FLOC01000019.1"/>
</dbReference>
<feature type="transmembrane region" description="Helical" evidence="1">
    <location>
        <begin position="12"/>
        <end position="31"/>
    </location>
</feature>
<dbReference type="EMBL" id="FLOC01000019">
    <property type="protein sequence ID" value="SBS34766.1"/>
    <property type="molecule type" value="Genomic_DNA"/>
</dbReference>
<evidence type="ECO:0000313" key="2">
    <source>
        <dbReference type="EMBL" id="SBS34766.1"/>
    </source>
</evidence>
<gene>
    <name evidence="2" type="ORF">MAQ5080_02968</name>
</gene>
<name>A0A1A8TLJ0_9GAMM</name>
<accession>A0A1A8TLJ0</accession>
<protein>
    <recommendedName>
        <fullName evidence="4">DUF1294 domain-containing protein</fullName>
    </recommendedName>
</protein>
<reference evidence="2 3" key="1">
    <citation type="submission" date="2016-06" db="EMBL/GenBank/DDBJ databases">
        <authorList>
            <person name="Kjaerup R.B."/>
            <person name="Dalgaard T.S."/>
            <person name="Juul-Madsen H.R."/>
        </authorList>
    </citation>
    <scope>NUCLEOTIDE SEQUENCE [LARGE SCALE GENOMIC DNA]</scope>
    <source>
        <strain evidence="2 3">CECT 5080</strain>
    </source>
</reference>
<keyword evidence="1" id="KW-0812">Transmembrane</keyword>
<dbReference type="Proteomes" id="UP000092627">
    <property type="component" value="Unassembled WGS sequence"/>
</dbReference>
<evidence type="ECO:0000313" key="3">
    <source>
        <dbReference type="Proteomes" id="UP000092627"/>
    </source>
</evidence>
<dbReference type="Pfam" id="PF06961">
    <property type="entry name" value="DUF1294"/>
    <property type="match status" value="1"/>
</dbReference>
<evidence type="ECO:0008006" key="4">
    <source>
        <dbReference type="Google" id="ProtNLM"/>
    </source>
</evidence>